<dbReference type="KEGG" id="lma:LMJF_23_1430"/>
<feature type="region of interest" description="Disordered" evidence="9">
    <location>
        <begin position="107"/>
        <end position="138"/>
    </location>
</feature>
<dbReference type="Proteomes" id="UP000000542">
    <property type="component" value="Chromosome 23"/>
</dbReference>
<dbReference type="GO" id="GO:0016020">
    <property type="term" value="C:membrane"/>
    <property type="evidence" value="ECO:0007669"/>
    <property type="project" value="UniProtKB-SubCell"/>
</dbReference>
<dbReference type="eggNOG" id="KOG1315">
    <property type="taxonomic scope" value="Eukaryota"/>
</dbReference>
<dbReference type="InParanoid" id="Q4QB08"/>
<evidence type="ECO:0000256" key="7">
    <source>
        <dbReference type="ARBA" id="ARBA00038298"/>
    </source>
</evidence>
<evidence type="ECO:0000313" key="12">
    <source>
        <dbReference type="Proteomes" id="UP000000542"/>
    </source>
</evidence>
<dbReference type="HOGENOM" id="CLU_608983_0_0_1"/>
<keyword evidence="4 8" id="KW-1133">Transmembrane helix</keyword>
<feature type="transmembrane region" description="Helical" evidence="8">
    <location>
        <begin position="38"/>
        <end position="65"/>
    </location>
</feature>
<dbReference type="GO" id="GO:0005794">
    <property type="term" value="C:Golgi apparatus"/>
    <property type="evidence" value="ECO:0000318"/>
    <property type="project" value="GO_Central"/>
</dbReference>
<feature type="transmembrane region" description="Helical" evidence="8">
    <location>
        <begin position="305"/>
        <end position="328"/>
    </location>
</feature>
<keyword evidence="6 8" id="KW-0012">Acyltransferase</keyword>
<sequence>MMCCGYLTPVVVAIMIMALALASDAYSIRLISLHRHDTWRIIVCLVVFISTTVMGLLILWSYYAVIFGSPGFVPRDPWAHPPLYAAPSLRLHGGVEQAFALQFSHHPPHQQLHPPGLHQPQADSPDSLAMRPSSLPGVGRQQVANSVLAPAPFDNTDGASPLCAGHPQSLSVIASAAEVDKGACTALLTAGNTGAPRGGDGSDAIIVRVDEASPTRFQHASPPGYFCAPLARSPEQQQHRNPPTCLNPYTVATLDRSGRLRFCYVCQLYKPDGAHHCGVCGRCVYNFDHHCPFVNNCVGRNNYKLFMVFLLYGSVGATLGGCLMLVTIFAVDNDAITDKLVWVAVPALDLIFGAALLIFYSQHCLLLRNGQSTLESLIEAEKDPCSGSCCACKRPRLTPEQKEEEARQRREKIERHQRTLMGKESPCWRRYAPLPVRTDDTADDTLPGTA</sequence>
<feature type="transmembrane region" description="Helical" evidence="8">
    <location>
        <begin position="340"/>
        <end position="360"/>
    </location>
</feature>
<evidence type="ECO:0000256" key="9">
    <source>
        <dbReference type="SAM" id="MobiDB-lite"/>
    </source>
</evidence>
<dbReference type="GO" id="GO:0006612">
    <property type="term" value="P:protein targeting to membrane"/>
    <property type="evidence" value="ECO:0000318"/>
    <property type="project" value="GO_Central"/>
</dbReference>
<keyword evidence="2 8" id="KW-0808">Transferase</keyword>
<accession>Q4QB08</accession>
<dbReference type="GO" id="GO:0019706">
    <property type="term" value="F:protein-cysteine S-palmitoyltransferase activity"/>
    <property type="evidence" value="ECO:0000318"/>
    <property type="project" value="GO_Central"/>
</dbReference>
<dbReference type="EMBL" id="FR796419">
    <property type="protein sequence ID" value="CAJ04948.1"/>
    <property type="molecule type" value="Genomic_DNA"/>
</dbReference>
<dbReference type="OMA" id="WSYYAVI"/>
<dbReference type="PANTHER" id="PTHR22883:SF23">
    <property type="entry name" value="PALMITOYLTRANSFERASE ZDHHC6"/>
    <property type="match status" value="1"/>
</dbReference>
<proteinExistence type="inferred from homology"/>
<evidence type="ECO:0000256" key="6">
    <source>
        <dbReference type="ARBA" id="ARBA00023315"/>
    </source>
</evidence>
<dbReference type="InterPro" id="IPR001594">
    <property type="entry name" value="Palmitoyltrfase_DHHC"/>
</dbReference>
<feature type="compositionally biased region" description="Low complexity" evidence="9">
    <location>
        <begin position="107"/>
        <end position="121"/>
    </location>
</feature>
<comment type="domain">
    <text evidence="8">The DHHC domain is required for palmitoyltransferase activity.</text>
</comment>
<dbReference type="STRING" id="5664.Q4QB08"/>
<dbReference type="InterPro" id="IPR039859">
    <property type="entry name" value="PFA4/ZDH16/20/ERF2-like"/>
</dbReference>
<evidence type="ECO:0000256" key="2">
    <source>
        <dbReference type="ARBA" id="ARBA00022679"/>
    </source>
</evidence>
<organism evidence="11 12">
    <name type="scientific">Leishmania major</name>
    <dbReference type="NCBI Taxonomy" id="5664"/>
    <lineage>
        <taxon>Eukaryota</taxon>
        <taxon>Discoba</taxon>
        <taxon>Euglenozoa</taxon>
        <taxon>Kinetoplastea</taxon>
        <taxon>Metakinetoplastina</taxon>
        <taxon>Trypanosomatida</taxon>
        <taxon>Trypanosomatidae</taxon>
        <taxon>Leishmaniinae</taxon>
        <taxon>Leishmania</taxon>
    </lineage>
</organism>
<dbReference type="VEuPathDB" id="TriTrypDB:LmjF.23.1430"/>
<comment type="subcellular location">
    <subcellularLocation>
        <location evidence="1">Membrane</location>
        <topology evidence="1">Multi-pass membrane protein</topology>
    </subcellularLocation>
</comment>
<keyword evidence="12" id="KW-1185">Reference proteome</keyword>
<evidence type="ECO:0000256" key="1">
    <source>
        <dbReference type="ARBA" id="ARBA00004141"/>
    </source>
</evidence>
<comment type="catalytic activity">
    <reaction evidence="8">
        <text>L-cysteinyl-[protein] + hexadecanoyl-CoA = S-hexadecanoyl-L-cysteinyl-[protein] + CoA</text>
        <dbReference type="Rhea" id="RHEA:36683"/>
        <dbReference type="Rhea" id="RHEA-COMP:10131"/>
        <dbReference type="Rhea" id="RHEA-COMP:11032"/>
        <dbReference type="ChEBI" id="CHEBI:29950"/>
        <dbReference type="ChEBI" id="CHEBI:57287"/>
        <dbReference type="ChEBI" id="CHEBI:57379"/>
        <dbReference type="ChEBI" id="CHEBI:74151"/>
        <dbReference type="EC" id="2.3.1.225"/>
    </reaction>
</comment>
<evidence type="ECO:0000259" key="10">
    <source>
        <dbReference type="Pfam" id="PF01529"/>
    </source>
</evidence>
<dbReference type="GO" id="GO:0005783">
    <property type="term" value="C:endoplasmic reticulum"/>
    <property type="evidence" value="ECO:0000318"/>
    <property type="project" value="GO_Central"/>
</dbReference>
<reference evidence="11 12" key="1">
    <citation type="journal article" date="2005" name="Science">
        <title>The genome of the kinetoplastid parasite, Leishmania major.</title>
        <authorList>
            <person name="Ivens A.C."/>
            <person name="Peacock C.S."/>
            <person name="Worthey E.A."/>
            <person name="Murphy L."/>
            <person name="Aggarwal G."/>
            <person name="Berriman M."/>
            <person name="Sisk E."/>
            <person name="Rajandream M.A."/>
            <person name="Adlem E."/>
            <person name="Aert R."/>
            <person name="Anupama A."/>
            <person name="Apostolou Z."/>
            <person name="Attipoe P."/>
            <person name="Bason N."/>
            <person name="Bauser C."/>
            <person name="Beck A."/>
            <person name="Beverley S.M."/>
            <person name="Bianchettin G."/>
            <person name="Borzym K."/>
            <person name="Bothe G."/>
            <person name="Bruschi C.V."/>
            <person name="Collins M."/>
            <person name="Cadag E."/>
            <person name="Ciarloni L."/>
            <person name="Clayton C."/>
            <person name="Coulson R.M."/>
            <person name="Cronin A."/>
            <person name="Cruz A.K."/>
            <person name="Davies R.M."/>
            <person name="De Gaudenzi J."/>
            <person name="Dobson D.E."/>
            <person name="Duesterhoeft A."/>
            <person name="Fazelina G."/>
            <person name="Fosker N."/>
            <person name="Frasch A.C."/>
            <person name="Fraser A."/>
            <person name="Fuchs M."/>
            <person name="Gabel C."/>
            <person name="Goble A."/>
            <person name="Goffeau A."/>
            <person name="Harris D."/>
            <person name="Hertz-Fowler C."/>
            <person name="Hilbert H."/>
            <person name="Horn D."/>
            <person name="Huang Y."/>
            <person name="Klages S."/>
            <person name="Knights A."/>
            <person name="Kube M."/>
            <person name="Larke N."/>
            <person name="Litvin L."/>
            <person name="Lord A."/>
            <person name="Louie T."/>
            <person name="Marra M."/>
            <person name="Masuy D."/>
            <person name="Matthews K."/>
            <person name="Michaeli S."/>
            <person name="Mottram J.C."/>
            <person name="Muller-Auer S."/>
            <person name="Munden H."/>
            <person name="Nelson S."/>
            <person name="Norbertczak H."/>
            <person name="Oliver K."/>
            <person name="O'neil S."/>
            <person name="Pentony M."/>
            <person name="Pohl T.M."/>
            <person name="Price C."/>
            <person name="Purnelle B."/>
            <person name="Quail M.A."/>
            <person name="Rabbinowitsch E."/>
            <person name="Reinhardt R."/>
            <person name="Rieger M."/>
            <person name="Rinta J."/>
            <person name="Robben J."/>
            <person name="Robertson L."/>
            <person name="Ruiz J.C."/>
            <person name="Rutter S."/>
            <person name="Saunders D."/>
            <person name="Schafer M."/>
            <person name="Schein J."/>
            <person name="Schwartz D.C."/>
            <person name="Seeger K."/>
            <person name="Seyler A."/>
            <person name="Sharp S."/>
            <person name="Shin H."/>
            <person name="Sivam D."/>
            <person name="Squares R."/>
            <person name="Squares S."/>
            <person name="Tosato V."/>
            <person name="Vogt C."/>
            <person name="Volckaert G."/>
            <person name="Wambutt R."/>
            <person name="Warren T."/>
            <person name="Wedler H."/>
            <person name="Woodward J."/>
            <person name="Zhou S."/>
            <person name="Zimmermann W."/>
            <person name="Smith D.F."/>
            <person name="Blackwell J.M."/>
            <person name="Stuart K.D."/>
            <person name="Barrell B."/>
            <person name="Myler P.J."/>
        </authorList>
    </citation>
    <scope>NUCLEOTIDE SEQUENCE [LARGE SCALE GENOMIC DNA]</scope>
    <source>
        <strain evidence="12">MHOM/IL/81/Friedlin</strain>
    </source>
</reference>
<dbReference type="Pfam" id="PF01529">
    <property type="entry name" value="DHHC"/>
    <property type="match status" value="1"/>
</dbReference>
<dbReference type="PROSITE" id="PS50216">
    <property type="entry name" value="DHHC"/>
    <property type="match status" value="1"/>
</dbReference>
<evidence type="ECO:0000313" key="11">
    <source>
        <dbReference type="EMBL" id="CAJ04948.1"/>
    </source>
</evidence>
<dbReference type="VEuPathDB" id="TriTrypDB:LMJLV39_230024700"/>
<evidence type="ECO:0000256" key="3">
    <source>
        <dbReference type="ARBA" id="ARBA00022692"/>
    </source>
</evidence>
<dbReference type="EC" id="2.3.1.225" evidence="8"/>
<feature type="domain" description="Palmitoyltransferase DHHC" evidence="10">
    <location>
        <begin position="259"/>
        <end position="376"/>
    </location>
</feature>
<evidence type="ECO:0000256" key="4">
    <source>
        <dbReference type="ARBA" id="ARBA00022989"/>
    </source>
</evidence>
<name>Q4QB08_LEIMA</name>
<evidence type="ECO:0000256" key="8">
    <source>
        <dbReference type="RuleBase" id="RU079119"/>
    </source>
</evidence>
<dbReference type="RefSeq" id="XP_001683490.1">
    <property type="nucleotide sequence ID" value="XM_001683438.1"/>
</dbReference>
<protein>
    <recommendedName>
        <fullName evidence="8">Palmitoyltransferase</fullName>
        <ecNumber evidence="8">2.3.1.225</ecNumber>
    </recommendedName>
</protein>
<dbReference type="GeneID" id="5652139"/>
<dbReference type="PANTHER" id="PTHR22883">
    <property type="entry name" value="ZINC FINGER DHHC DOMAIN CONTAINING PROTEIN"/>
    <property type="match status" value="1"/>
</dbReference>
<dbReference type="AlphaFoldDB" id="Q4QB08"/>
<evidence type="ECO:0000256" key="5">
    <source>
        <dbReference type="ARBA" id="ARBA00023136"/>
    </source>
</evidence>
<gene>
    <name evidence="11" type="ORF">LMJF_23_1430</name>
</gene>
<dbReference type="VEuPathDB" id="TriTrypDB:LMJFC_230025500"/>
<keyword evidence="5 8" id="KW-0472">Membrane</keyword>
<reference evidence="11 12" key="2">
    <citation type="journal article" date="2011" name="Genome Res.">
        <title>Chromosome and gene copy number variation allow major structural change between species and strains of Leishmania.</title>
        <authorList>
            <person name="Rogers M.B."/>
            <person name="Hilley J.D."/>
            <person name="Dickens N.J."/>
            <person name="Wilkes J."/>
            <person name="Bates P.A."/>
            <person name="Depledge D.P."/>
            <person name="Harris D."/>
            <person name="Her Y."/>
            <person name="Herzyk P."/>
            <person name="Imamura H."/>
            <person name="Otto T.D."/>
            <person name="Sanders M."/>
            <person name="Seeger K."/>
            <person name="Dujardin J.C."/>
            <person name="Berriman M."/>
            <person name="Smith D.F."/>
            <person name="Hertz-Fowler C."/>
            <person name="Mottram J.C."/>
        </authorList>
    </citation>
    <scope>NUCLEOTIDE SEQUENCE [LARGE SCALE GENOMIC DNA]</scope>
    <source>
        <strain evidence="12">MHOM/IL/81/Friedlin</strain>
    </source>
</reference>
<dbReference type="VEuPathDB" id="TriTrypDB:LMJSD75_230025200"/>
<comment type="similarity">
    <text evidence="7">Belongs to the DHHC palmitoyltransferase family. PFA5 subfamily.</text>
</comment>
<keyword evidence="3 8" id="KW-0812">Transmembrane</keyword>